<feature type="region of interest" description="Disordered" evidence="1">
    <location>
        <begin position="198"/>
        <end position="221"/>
    </location>
</feature>
<feature type="region of interest" description="Disordered" evidence="1">
    <location>
        <begin position="52"/>
        <end position="108"/>
    </location>
</feature>
<evidence type="ECO:0000313" key="2">
    <source>
        <dbReference type="EMBL" id="KAL1116415.1"/>
    </source>
</evidence>
<dbReference type="Proteomes" id="UP001558652">
    <property type="component" value="Unassembled WGS sequence"/>
</dbReference>
<sequence>MIVESPLFAKPQGILQLLITENAPRSGRSTDCYVRPLPPRPPYSREGLEGVSLGGRGLRQNTPQGGQGWGAGLVARGPAGGATCDSHQEEEVAPLPAPLPPTAARGSSARAGISFDGVVEATQLSCYDPSSTVGHGDELTKLGSDQRTQSERQQTRINNNNDNDGLVCTGSVRSDDRPDCIRRRDRLHVCGDAITNGHNSGDRTFPPHKTGVQHGGGNPVQEDMSGAEKVYLWWPVTSYSDFVDPKQFQLIAIVSSAGAHGASYWSTIEDGDRLKSVRIDELEQETTDDGKYTLYYNDICRLTDPKTAKWHILNSVSFCSVFFPNMFQHLEADAFARLCISRVVARTMEREEGIEDHLCERIRNGIEHLHISVFSRVCTEDYQYTGLSYPGELCCHGGKGVDCSTIRRPEATVPPS</sequence>
<keyword evidence="3" id="KW-1185">Reference proteome</keyword>
<feature type="region of interest" description="Disordered" evidence="1">
    <location>
        <begin position="28"/>
        <end position="47"/>
    </location>
</feature>
<organism evidence="2 3">
    <name type="scientific">Ranatra chinensis</name>
    <dbReference type="NCBI Taxonomy" id="642074"/>
    <lineage>
        <taxon>Eukaryota</taxon>
        <taxon>Metazoa</taxon>
        <taxon>Ecdysozoa</taxon>
        <taxon>Arthropoda</taxon>
        <taxon>Hexapoda</taxon>
        <taxon>Insecta</taxon>
        <taxon>Pterygota</taxon>
        <taxon>Neoptera</taxon>
        <taxon>Paraneoptera</taxon>
        <taxon>Hemiptera</taxon>
        <taxon>Heteroptera</taxon>
        <taxon>Panheteroptera</taxon>
        <taxon>Nepomorpha</taxon>
        <taxon>Nepidae</taxon>
        <taxon>Ranatrinae</taxon>
        <taxon>Ranatra</taxon>
    </lineage>
</organism>
<gene>
    <name evidence="2" type="ORF">AAG570_004889</name>
</gene>
<name>A0ABD0Y0H0_9HEMI</name>
<proteinExistence type="predicted"/>
<accession>A0ABD0Y0H0</accession>
<evidence type="ECO:0000256" key="1">
    <source>
        <dbReference type="SAM" id="MobiDB-lite"/>
    </source>
</evidence>
<dbReference type="AlphaFoldDB" id="A0ABD0Y0H0"/>
<dbReference type="EMBL" id="JBFDAA010000017">
    <property type="protein sequence ID" value="KAL1116415.1"/>
    <property type="molecule type" value="Genomic_DNA"/>
</dbReference>
<reference evidence="2 3" key="1">
    <citation type="submission" date="2024-07" db="EMBL/GenBank/DDBJ databases">
        <title>Chromosome-level genome assembly of the water stick insect Ranatra chinensis (Heteroptera: Nepidae).</title>
        <authorList>
            <person name="Liu X."/>
        </authorList>
    </citation>
    <scope>NUCLEOTIDE SEQUENCE [LARGE SCALE GENOMIC DNA]</scope>
    <source>
        <strain evidence="2">Cailab_2021Rc</strain>
        <tissue evidence="2">Muscle</tissue>
    </source>
</reference>
<protein>
    <submittedName>
        <fullName evidence="2">Uncharacterized protein</fullName>
    </submittedName>
</protein>
<comment type="caution">
    <text evidence="2">The sequence shown here is derived from an EMBL/GenBank/DDBJ whole genome shotgun (WGS) entry which is preliminary data.</text>
</comment>
<evidence type="ECO:0000313" key="3">
    <source>
        <dbReference type="Proteomes" id="UP001558652"/>
    </source>
</evidence>
<feature type="region of interest" description="Disordered" evidence="1">
    <location>
        <begin position="129"/>
        <end position="162"/>
    </location>
</feature>